<dbReference type="Proteomes" id="UP001163726">
    <property type="component" value="Chromosome"/>
</dbReference>
<organism evidence="2 3">
    <name type="scientific">Catenovulum adriaticum</name>
    <dbReference type="NCBI Taxonomy" id="2984846"/>
    <lineage>
        <taxon>Bacteria</taxon>
        <taxon>Pseudomonadati</taxon>
        <taxon>Pseudomonadota</taxon>
        <taxon>Gammaproteobacteria</taxon>
        <taxon>Alteromonadales</taxon>
        <taxon>Alteromonadaceae</taxon>
        <taxon>Catenovulum</taxon>
    </lineage>
</organism>
<keyword evidence="3" id="KW-1185">Reference proteome</keyword>
<evidence type="ECO:0000256" key="1">
    <source>
        <dbReference type="SAM" id="SignalP"/>
    </source>
</evidence>
<gene>
    <name evidence="2" type="ORF">OLW01_08720</name>
</gene>
<dbReference type="RefSeq" id="WP_268073460.1">
    <property type="nucleotide sequence ID" value="NZ_CP109965.1"/>
</dbReference>
<sequence length="398" mass="44902">MRFVQVLLSAALLSASPTVASANTNEINFSGFARLVGGVMLSEDDALSTYDKDLKFNQHSLLGLQASYDLNPDLSVTAQVLGKTQSSNSGLEWLYLKYHLNDNWQIKLGKLHTPFFDYSDVINVGYAYPWVVLPTEIYDSFFFSSFTGGLAEYTSLLAEYNVSIQAYVGQVDETISVAGEEFDVDLDYFNGIAFQLSRGSFNARLSKTLGNYRVDDVGLNPVIDAFTEMGQQWPVFSSVSESLRVEGDVEFTQLSLSYERLNWYLKGEWIDISHEIDLLTELTGYYIIAGYQHNEFTYHLTFSERRGHYISNFPVLPTIGDPEADYLIGAYNQVSQDRPIFNSSTIILGSRWDYQPGLAFKLDLSFISGRPEIHLPTIEHTDFDRQATLLTGSVEWVF</sequence>
<name>A0ABY7AI32_9ALTE</name>
<feature type="signal peptide" evidence="1">
    <location>
        <begin position="1"/>
        <end position="22"/>
    </location>
</feature>
<keyword evidence="1" id="KW-0732">Signal</keyword>
<evidence type="ECO:0000313" key="2">
    <source>
        <dbReference type="EMBL" id="WAJ69268.1"/>
    </source>
</evidence>
<dbReference type="SUPFAM" id="SSF56935">
    <property type="entry name" value="Porins"/>
    <property type="match status" value="1"/>
</dbReference>
<dbReference type="EMBL" id="CP109965">
    <property type="protein sequence ID" value="WAJ69268.1"/>
    <property type="molecule type" value="Genomic_DNA"/>
</dbReference>
<accession>A0ABY7AI32</accession>
<feature type="chain" id="PRO_5047273339" evidence="1">
    <location>
        <begin position="23"/>
        <end position="398"/>
    </location>
</feature>
<reference evidence="2" key="1">
    <citation type="submission" date="2022-10" db="EMBL/GenBank/DDBJ databases">
        <title>Catenovulum adriacola sp. nov. isolated in the Harbour of Susak.</title>
        <authorList>
            <person name="Schoch T."/>
            <person name="Reich S.J."/>
            <person name="Stoeferle S."/>
            <person name="Flaiz M."/>
            <person name="Kazda M."/>
            <person name="Riedel C.U."/>
            <person name="Duerre P."/>
        </authorList>
    </citation>
    <scope>NUCLEOTIDE SEQUENCE</scope>
    <source>
        <strain evidence="2">TS8</strain>
    </source>
</reference>
<evidence type="ECO:0000313" key="3">
    <source>
        <dbReference type="Proteomes" id="UP001163726"/>
    </source>
</evidence>
<protein>
    <submittedName>
        <fullName evidence="2">OprO/OprP family phosphate-selective porin</fullName>
    </submittedName>
</protein>
<proteinExistence type="predicted"/>